<comment type="cofactor">
    <cofactor evidence="7">
        <name>[4Fe-4S] cluster</name>
        <dbReference type="ChEBI" id="CHEBI:49883"/>
    </cofactor>
    <text evidence="7">Binds 1 [4Fe-4S] cluster.</text>
</comment>
<evidence type="ECO:0000256" key="7">
    <source>
        <dbReference type="HAMAP-Rule" id="MF_00701"/>
    </source>
</evidence>
<evidence type="ECO:0000256" key="1">
    <source>
        <dbReference type="ARBA" id="ARBA00022485"/>
    </source>
</evidence>
<organism evidence="10 11">
    <name type="scientific">Methanooceanicella nereidis</name>
    <dbReference type="NCBI Taxonomy" id="2052831"/>
    <lineage>
        <taxon>Archaea</taxon>
        <taxon>Methanobacteriati</taxon>
        <taxon>Methanobacteriota</taxon>
        <taxon>Stenosarchaea group</taxon>
        <taxon>Methanomicrobia</taxon>
        <taxon>Methanocellales</taxon>
        <taxon>Methanocellaceae</taxon>
        <taxon>Methanooceanicella</taxon>
    </lineage>
</organism>
<dbReference type="GO" id="GO:0051539">
    <property type="term" value="F:4 iron, 4 sulfur cluster binding"/>
    <property type="evidence" value="ECO:0007669"/>
    <property type="project" value="UniProtKB-UniRule"/>
</dbReference>
<evidence type="ECO:0000256" key="8">
    <source>
        <dbReference type="SAM" id="MobiDB-lite"/>
    </source>
</evidence>
<dbReference type="InterPro" id="IPR023642">
    <property type="entry name" value="DNA_primase_lsu_PriL"/>
</dbReference>
<evidence type="ECO:0000256" key="4">
    <source>
        <dbReference type="ARBA" id="ARBA00022723"/>
    </source>
</evidence>
<evidence type="ECO:0000256" key="3">
    <source>
        <dbReference type="ARBA" id="ARBA00022705"/>
    </source>
</evidence>
<keyword evidence="11" id="KW-1185">Reference proteome</keyword>
<dbReference type="CDD" id="cd06560">
    <property type="entry name" value="PriL"/>
    <property type="match status" value="1"/>
</dbReference>
<evidence type="ECO:0000313" key="10">
    <source>
        <dbReference type="EMBL" id="MCD1293729.1"/>
    </source>
</evidence>
<protein>
    <recommendedName>
        <fullName evidence="7">DNA primase large subunit PriL</fullName>
    </recommendedName>
</protein>
<dbReference type="HAMAP" id="MF_00701">
    <property type="entry name" value="DNA_primase_lrg_arc"/>
    <property type="match status" value="1"/>
</dbReference>
<feature type="binding site" evidence="7">
    <location>
        <position position="314"/>
    </location>
    <ligand>
        <name>[4Fe-4S] cluster</name>
        <dbReference type="ChEBI" id="CHEBI:49883"/>
    </ligand>
</feature>
<feature type="binding site" evidence="7">
    <location>
        <position position="307"/>
    </location>
    <ligand>
        <name>[4Fe-4S] cluster</name>
        <dbReference type="ChEBI" id="CHEBI:49883"/>
    </ligand>
</feature>
<name>A0AAP2W5W7_9EURY</name>
<comment type="subunit">
    <text evidence="7">Heterodimer of a small subunit (PriS) and a large subunit (PriL).</text>
</comment>
<dbReference type="EMBL" id="PGCK01000001">
    <property type="protein sequence ID" value="MCD1293729.1"/>
    <property type="molecule type" value="Genomic_DNA"/>
</dbReference>
<keyword evidence="6 7" id="KW-0411">Iron-sulfur</keyword>
<feature type="region of interest" description="Disordered" evidence="8">
    <location>
        <begin position="335"/>
        <end position="364"/>
    </location>
</feature>
<reference evidence="10 11" key="1">
    <citation type="submission" date="2017-11" db="EMBL/GenBank/DDBJ databases">
        <title>Isolation and Characterization of Family Methanocellaceae Species from Potential Methane Hydrate Area Offshore Southwestern Taiwan.</title>
        <authorList>
            <person name="Zhang W.-L."/>
            <person name="Chen W.-C."/>
            <person name="Lai M.-C."/>
            <person name="Chen S.-C."/>
        </authorList>
    </citation>
    <scope>NUCLEOTIDE SEQUENCE [LARGE SCALE GENOMIC DNA]</scope>
    <source>
        <strain evidence="10 11">CWC-04</strain>
    </source>
</reference>
<sequence length="364" mass="41765">MDVITFAKYPFLQESSLYVKEKGYSMDSIVNGRAFERVRARGKMRVLSAISGESPKTEELPEPEIELLTYPVSKMIISVIGDQYLSKRYALWESKRAHDFLMTENDETIVAVGREFGINTRMDGRYFILHFTDYLRYSATIKDMKWKLINKKMISGMVYVEKSVYARLLEEAVRERIYSTLFVDPPKGLDVALAPYVSEVKAALDKLKSEKSMVTDGEVSQGEFPPCMKYLLSELQKGVNLPHTARFALTSFLANIGLNKDEIMDLYRMAPDFREDLTRYQVEHITGSAGTEYTAPSCKTMMTYGNCYGKNRMCEWVTHPLSYYRKAIMRKKKNLEGLKPSDKKDMPVEVSSTDGGERKKENNE</sequence>
<evidence type="ECO:0000256" key="2">
    <source>
        <dbReference type="ARBA" id="ARBA00022515"/>
    </source>
</evidence>
<feature type="binding site" evidence="7">
    <location>
        <position position="298"/>
    </location>
    <ligand>
        <name>[4Fe-4S] cluster</name>
        <dbReference type="ChEBI" id="CHEBI:49883"/>
    </ligand>
</feature>
<dbReference type="AlphaFoldDB" id="A0AAP2W5W7"/>
<dbReference type="GO" id="GO:0006270">
    <property type="term" value="P:DNA replication initiation"/>
    <property type="evidence" value="ECO:0007669"/>
    <property type="project" value="TreeGrafter"/>
</dbReference>
<dbReference type="SUPFAM" id="SSF140914">
    <property type="entry name" value="PriB N-terminal domain-like"/>
    <property type="match status" value="1"/>
</dbReference>
<comment type="function">
    <text evidence="7">Regulatory subunit of DNA primase, an RNA polymerase that catalyzes the synthesis of short RNA molecules used as primers for DNA polymerase during DNA replication. Stabilizes and modulates the activity of the small subunit, increasing the rate of DNA synthesis, and conferring RNA synthesis capability. The DNA polymerase activity may enable DNA primase to also catalyze primer extension after primer synthesis. May also play a role in DNA repair.</text>
</comment>
<dbReference type="PANTHER" id="PTHR10537:SF3">
    <property type="entry name" value="DNA PRIMASE LARGE SUBUNIT"/>
    <property type="match status" value="1"/>
</dbReference>
<feature type="binding site" evidence="7">
    <location>
        <position position="227"/>
    </location>
    <ligand>
        <name>[4Fe-4S] cluster</name>
        <dbReference type="ChEBI" id="CHEBI:49883"/>
    </ligand>
</feature>
<feature type="compositionally biased region" description="Basic and acidic residues" evidence="8">
    <location>
        <begin position="335"/>
        <end position="347"/>
    </location>
</feature>
<keyword evidence="2 7" id="KW-0639">Primosome</keyword>
<keyword evidence="1 7" id="KW-0004">4Fe-4S</keyword>
<keyword evidence="4 7" id="KW-0479">Metal-binding</keyword>
<dbReference type="RefSeq" id="WP_230739921.1">
    <property type="nucleotide sequence ID" value="NZ_PGCK01000001.1"/>
</dbReference>
<evidence type="ECO:0000256" key="5">
    <source>
        <dbReference type="ARBA" id="ARBA00023004"/>
    </source>
</evidence>
<dbReference type="PANTHER" id="PTHR10537">
    <property type="entry name" value="DNA PRIMASE LARGE SUBUNIT"/>
    <property type="match status" value="1"/>
</dbReference>
<accession>A0AAP2W5W7</accession>
<dbReference type="Proteomes" id="UP001320159">
    <property type="component" value="Unassembled WGS sequence"/>
</dbReference>
<gene>
    <name evidence="7" type="primary">priL</name>
    <name evidence="10" type="ORF">CUJ83_01800</name>
</gene>
<evidence type="ECO:0000259" key="9">
    <source>
        <dbReference type="Pfam" id="PF04104"/>
    </source>
</evidence>
<dbReference type="GO" id="GO:0046872">
    <property type="term" value="F:metal ion binding"/>
    <property type="evidence" value="ECO:0007669"/>
    <property type="project" value="UniProtKB-KW"/>
</dbReference>
<comment type="similarity">
    <text evidence="7">Belongs to the eukaryotic-type primase large subunit family.</text>
</comment>
<feature type="compositionally biased region" description="Basic and acidic residues" evidence="8">
    <location>
        <begin position="355"/>
        <end position="364"/>
    </location>
</feature>
<dbReference type="NCBIfam" id="NF002588">
    <property type="entry name" value="PRK02249.1-2"/>
    <property type="match status" value="1"/>
</dbReference>
<proteinExistence type="inferred from homology"/>
<evidence type="ECO:0000313" key="11">
    <source>
        <dbReference type="Proteomes" id="UP001320159"/>
    </source>
</evidence>
<dbReference type="InterPro" id="IPR058560">
    <property type="entry name" value="DNA_primase_C"/>
</dbReference>
<dbReference type="GO" id="GO:0006269">
    <property type="term" value="P:DNA replication, synthesis of primer"/>
    <property type="evidence" value="ECO:0007669"/>
    <property type="project" value="UniProtKB-UniRule"/>
</dbReference>
<feature type="domain" description="DNA primase large subunit C-terminal" evidence="9">
    <location>
        <begin position="218"/>
        <end position="317"/>
    </location>
</feature>
<keyword evidence="3 7" id="KW-0235">DNA replication</keyword>
<keyword evidence="5 7" id="KW-0408">Iron</keyword>
<dbReference type="InterPro" id="IPR007238">
    <property type="entry name" value="DNA_primase_lsu_euk/arc"/>
</dbReference>
<dbReference type="GO" id="GO:0003899">
    <property type="term" value="F:DNA-directed RNA polymerase activity"/>
    <property type="evidence" value="ECO:0007669"/>
    <property type="project" value="InterPro"/>
</dbReference>
<evidence type="ECO:0000256" key="6">
    <source>
        <dbReference type="ARBA" id="ARBA00023014"/>
    </source>
</evidence>
<dbReference type="GO" id="GO:1990077">
    <property type="term" value="C:primosome complex"/>
    <property type="evidence" value="ECO:0007669"/>
    <property type="project" value="UniProtKB-KW"/>
</dbReference>
<dbReference type="Pfam" id="PF04104">
    <property type="entry name" value="DNA_primase_lrg"/>
    <property type="match status" value="1"/>
</dbReference>
<comment type="caution">
    <text evidence="10">The sequence shown here is derived from an EMBL/GenBank/DDBJ whole genome shotgun (WGS) entry which is preliminary data.</text>
</comment>